<feature type="region of interest" description="Disordered" evidence="1">
    <location>
        <begin position="238"/>
        <end position="412"/>
    </location>
</feature>
<feature type="compositionally biased region" description="Basic residues" evidence="1">
    <location>
        <begin position="360"/>
        <end position="376"/>
    </location>
</feature>
<accession>A0A6J4KTM9</accession>
<sequence length="412" mass="45567">ASEDERGAGQRPRRRGAAPARAHRRRAGPRDGHVVLGVRGRPCASPGVGRRHRERHAAHRRGPARFRRRRPRLGRAQPRRPAPDPPAGGRRCGAGRGHHGRDRGARRRPRARGGPALRDRRGTGRGVPAGPEAHDLVVRPGPRRRARRPRRGAHPRQRPAPARQQRRRAAVAWRPARRCGLRRPRLRRRLDRRPARAARPAGPSAGTGRGAHVLPRTRSAAGEPRLLRAHVGAVRRVDLAAGVPDGQPGRARHRPDADRGRPHLVRRHRPGRSRRVPRRRAARGPARPGAGRRMGDARQRDLLRAGRGRVRGPPGPRRRGPGGVGVLGHRRLRPVLELRGRRRRPPLHRDRAGDPDRPRVPPHRRHDQRGPVRRRGLLLAGRGAAARAGAGRRCGRDGPARRTAAGRADGGL</sequence>
<feature type="compositionally biased region" description="Basic residues" evidence="1">
    <location>
        <begin position="262"/>
        <end position="282"/>
    </location>
</feature>
<feature type="compositionally biased region" description="Basic and acidic residues" evidence="1">
    <location>
        <begin position="347"/>
        <end position="359"/>
    </location>
</feature>
<feature type="compositionally biased region" description="Low complexity" evidence="1">
    <location>
        <begin position="377"/>
        <end position="391"/>
    </location>
</feature>
<feature type="compositionally biased region" description="Basic residues" evidence="1">
    <location>
        <begin position="96"/>
        <end position="111"/>
    </location>
</feature>
<organism evidence="2">
    <name type="scientific">uncultured Nocardioidaceae bacterium</name>
    <dbReference type="NCBI Taxonomy" id="253824"/>
    <lineage>
        <taxon>Bacteria</taxon>
        <taxon>Bacillati</taxon>
        <taxon>Actinomycetota</taxon>
        <taxon>Actinomycetes</taxon>
        <taxon>Propionibacteriales</taxon>
        <taxon>Nocardioidaceae</taxon>
        <taxon>environmental samples</taxon>
    </lineage>
</organism>
<protein>
    <submittedName>
        <fullName evidence="2">Uncharacterized MFS-type transporter</fullName>
    </submittedName>
</protein>
<proteinExistence type="predicted"/>
<dbReference type="EMBL" id="CADCUH010000006">
    <property type="protein sequence ID" value="CAA9315064.1"/>
    <property type="molecule type" value="Genomic_DNA"/>
</dbReference>
<gene>
    <name evidence="2" type="ORF">AVDCRST_MAG36-66</name>
</gene>
<evidence type="ECO:0000256" key="1">
    <source>
        <dbReference type="SAM" id="MobiDB-lite"/>
    </source>
</evidence>
<feature type="compositionally biased region" description="Low complexity" evidence="1">
    <location>
        <begin position="197"/>
        <end position="206"/>
    </location>
</feature>
<name>A0A6J4KTM9_9ACTN</name>
<feature type="non-terminal residue" evidence="2">
    <location>
        <position position="1"/>
    </location>
</feature>
<feature type="compositionally biased region" description="Basic and acidic residues" evidence="1">
    <location>
        <begin position="293"/>
        <end position="304"/>
    </location>
</feature>
<feature type="compositionally biased region" description="Basic residues" evidence="1">
    <location>
        <begin position="141"/>
        <end position="157"/>
    </location>
</feature>
<evidence type="ECO:0000313" key="2">
    <source>
        <dbReference type="EMBL" id="CAA9315064.1"/>
    </source>
</evidence>
<feature type="compositionally biased region" description="Basic residues" evidence="1">
    <location>
        <begin position="11"/>
        <end position="27"/>
    </location>
</feature>
<feature type="non-terminal residue" evidence="2">
    <location>
        <position position="412"/>
    </location>
</feature>
<dbReference type="AlphaFoldDB" id="A0A6J4KTM9"/>
<feature type="compositionally biased region" description="Basic residues" evidence="1">
    <location>
        <begin position="49"/>
        <end position="73"/>
    </location>
</feature>
<feature type="compositionally biased region" description="Low complexity" evidence="1">
    <location>
        <begin position="401"/>
        <end position="412"/>
    </location>
</feature>
<feature type="compositionally biased region" description="Basic residues" evidence="1">
    <location>
        <begin position="164"/>
        <end position="191"/>
    </location>
</feature>
<reference evidence="2" key="1">
    <citation type="submission" date="2020-02" db="EMBL/GenBank/DDBJ databases">
        <authorList>
            <person name="Meier V. D."/>
        </authorList>
    </citation>
    <scope>NUCLEOTIDE SEQUENCE</scope>
    <source>
        <strain evidence="2">AVDCRST_MAG36</strain>
    </source>
</reference>
<feature type="region of interest" description="Disordered" evidence="1">
    <location>
        <begin position="1"/>
        <end position="225"/>
    </location>
</feature>
<feature type="compositionally biased region" description="Basic residues" evidence="1">
    <location>
        <begin position="306"/>
        <end position="320"/>
    </location>
</feature>